<dbReference type="AlphaFoldDB" id="A0A2U8IA89"/>
<keyword evidence="3 6" id="KW-0328">Glycosyltransferase</keyword>
<dbReference type="OrthoDB" id="6532169at2"/>
<dbReference type="EMBL" id="CP021659">
    <property type="protein sequence ID" value="AWK15005.1"/>
    <property type="molecule type" value="Genomic_DNA"/>
</dbReference>
<dbReference type="UniPathway" id="UPA00566"/>
<name>A0A2U8IA89_9GAMM</name>
<dbReference type="NCBIfam" id="NF002753">
    <property type="entry name" value="PRK02797.1-2"/>
    <property type="match status" value="1"/>
</dbReference>
<evidence type="ECO:0000256" key="1">
    <source>
        <dbReference type="ARBA" id="ARBA00022475"/>
    </source>
</evidence>
<comment type="function">
    <text evidence="6">Catalyzes the synthesis of Und-PP-GlcNAc-ManNAcA-Fuc4NAc (Lipid III), the third lipid-linked intermediate involved in ECA synthesis.</text>
</comment>
<dbReference type="Proteomes" id="UP000261875">
    <property type="component" value="Chromosome"/>
</dbReference>
<reference evidence="7 8" key="1">
    <citation type="submission" date="2017-05" db="EMBL/GenBank/DDBJ databases">
        <title>Genome sequence of Candidatus Fukatsuia symbiotica and Candidatus Hamiltonella defensa from Acyrthosiphon pisum strain 5D.</title>
        <authorList>
            <person name="Patel V.A."/>
            <person name="Chevignon G."/>
            <person name="Russell J.A."/>
            <person name="Oliver K.M."/>
        </authorList>
    </citation>
    <scope>NUCLEOTIDE SEQUENCE [LARGE SCALE GENOMIC DNA]</scope>
    <source>
        <strain evidence="7 8">5D</strain>
    </source>
</reference>
<dbReference type="EC" id="2.4.1.325" evidence="6"/>
<dbReference type="HAMAP" id="MF_01002">
    <property type="entry name" value="WecF_RffT"/>
    <property type="match status" value="1"/>
</dbReference>
<sequence>MKALIHVLGSDIPHHNLTVLRFFNDVLVPLLAEQKQQGQYFMVVTQDVAPFNAFTKLTIETYCDKKTLAKAVITQAQKNRNKHFFWHGQFNVMLWLALLCGKIKSAQVYWHVWGADLYEVTPHWKFRLFYLLRRIAQGKVGHVFATRGDLLYFQQRHPQVATSLLYFPTRMDPALTTNSKKIEGGERNNLAKPSTCHMTILVGNSGDVTNRHIEALKAIYQQFGSDVMVILPMGYPQNNDTYIERVRREGLTLFAPERLRILTQQMAFDDYLTILRQCDLGYFIFQRQQGIGTLCLLTQLAVPCVLSRHNPFWQDLAEQYIPFFFYGDTLDEQLLRKAQYQLAELDKQSITFFNPNYIDGWRQALMTINANNISINNDRKR</sequence>
<dbReference type="InterPro" id="IPR009993">
    <property type="entry name" value="WecF"/>
</dbReference>
<dbReference type="Pfam" id="PF07429">
    <property type="entry name" value="Glyco_transf_56"/>
    <property type="match status" value="1"/>
</dbReference>
<dbReference type="GO" id="GO:0102031">
    <property type="term" value="F:4-acetamido-4,6-dideoxy-D-galactose transferase activity"/>
    <property type="evidence" value="ECO:0007669"/>
    <property type="project" value="UniProtKB-EC"/>
</dbReference>
<evidence type="ECO:0000256" key="3">
    <source>
        <dbReference type="ARBA" id="ARBA00022676"/>
    </source>
</evidence>
<protein>
    <recommendedName>
        <fullName evidence="6">TDP-N-acetylfucosamine:lipid II N-acetylfucosaminyltransferase</fullName>
        <ecNumber evidence="6">2.4.1.325</ecNumber>
    </recommendedName>
    <alternativeName>
        <fullName evidence="6">4-alpha-L-fucosyltransferase</fullName>
    </alternativeName>
    <alternativeName>
        <fullName evidence="6">TDP-Fuc4NAc:lipid II Fuc4NAc transferase</fullName>
        <shortName evidence="6">Fuc4NAc transferase</shortName>
    </alternativeName>
</protein>
<comment type="catalytic activity">
    <reaction evidence="6">
        <text>beta-D-ManNAcA-(1-&gt;4)-alpha-D-GlcNAc-di-trans,octa-cis-undecaprenyl diphosphate + dTDP-4-acetamido-4,6-dideoxy-alpha-D-galactose = alpha-D-FucNAc4-(1-&gt;4)-beta-D-ManNAcA-(1-&gt;4)-D-GlcNAc-undecaprenyl diphosphate + dTDP + H(+)</text>
        <dbReference type="Rhea" id="RHEA:28759"/>
        <dbReference type="ChEBI" id="CHEBI:15378"/>
        <dbReference type="ChEBI" id="CHEBI:58369"/>
        <dbReference type="ChEBI" id="CHEBI:61495"/>
        <dbReference type="ChEBI" id="CHEBI:61496"/>
        <dbReference type="ChEBI" id="CHEBI:68493"/>
        <dbReference type="EC" id="2.4.1.325"/>
    </reaction>
</comment>
<gene>
    <name evidence="6" type="primary">wecF</name>
    <name evidence="6" type="synonym">rffT</name>
    <name evidence="7" type="ORF">CCS41_11845</name>
</gene>
<evidence type="ECO:0000256" key="2">
    <source>
        <dbReference type="ARBA" id="ARBA00022519"/>
    </source>
</evidence>
<organism evidence="7 8">
    <name type="scientific">Candidatus Fukatsuia symbiotica</name>
    <dbReference type="NCBI Taxonomy" id="1878942"/>
    <lineage>
        <taxon>Bacteria</taxon>
        <taxon>Pseudomonadati</taxon>
        <taxon>Pseudomonadota</taxon>
        <taxon>Gammaproteobacteria</taxon>
        <taxon>Enterobacterales</taxon>
        <taxon>Yersiniaceae</taxon>
        <taxon>Candidatus Fukatsuia</taxon>
    </lineage>
</organism>
<keyword evidence="1 6" id="KW-1003">Cell membrane</keyword>
<evidence type="ECO:0000313" key="8">
    <source>
        <dbReference type="Proteomes" id="UP000261875"/>
    </source>
</evidence>
<dbReference type="GO" id="GO:0009246">
    <property type="term" value="P:enterobacterial common antigen biosynthetic process"/>
    <property type="evidence" value="ECO:0007669"/>
    <property type="project" value="UniProtKB-UniRule"/>
</dbReference>
<keyword evidence="4 6" id="KW-0808">Transferase</keyword>
<keyword evidence="5 6" id="KW-0472">Membrane</keyword>
<accession>A0A2U8IA89</accession>
<proteinExistence type="inferred from homology"/>
<comment type="similarity">
    <text evidence="6">Belongs to the glycosyltransferase 56 family.</text>
</comment>
<dbReference type="GO" id="GO:0005886">
    <property type="term" value="C:plasma membrane"/>
    <property type="evidence" value="ECO:0007669"/>
    <property type="project" value="UniProtKB-SubCell"/>
</dbReference>
<dbReference type="GO" id="GO:0008417">
    <property type="term" value="F:fucosyltransferase activity"/>
    <property type="evidence" value="ECO:0007669"/>
    <property type="project" value="InterPro"/>
</dbReference>
<comment type="subcellular location">
    <subcellularLocation>
        <location evidence="6">Cell inner membrane</location>
        <topology evidence="6">Peripheral membrane protein</topology>
    </subcellularLocation>
</comment>
<evidence type="ECO:0000256" key="6">
    <source>
        <dbReference type="HAMAP-Rule" id="MF_01002"/>
    </source>
</evidence>
<keyword evidence="8" id="KW-1185">Reference proteome</keyword>
<dbReference type="KEGG" id="fsm:CCS41_11845"/>
<dbReference type="RefSeq" id="WP_072550401.1">
    <property type="nucleotide sequence ID" value="NZ_CP021659.1"/>
</dbReference>
<dbReference type="STRING" id="1878942.GCA_900128755_00258"/>
<evidence type="ECO:0000256" key="5">
    <source>
        <dbReference type="ARBA" id="ARBA00023136"/>
    </source>
</evidence>
<evidence type="ECO:0000313" key="7">
    <source>
        <dbReference type="EMBL" id="AWK15005.1"/>
    </source>
</evidence>
<keyword evidence="2 6" id="KW-0997">Cell inner membrane</keyword>
<comment type="pathway">
    <text evidence="6">Bacterial outer membrane biogenesis; enterobacterial common antigen biosynthesis.</text>
</comment>
<evidence type="ECO:0000256" key="4">
    <source>
        <dbReference type="ARBA" id="ARBA00022679"/>
    </source>
</evidence>